<dbReference type="InParanoid" id="A0A3Q7IDE5"/>
<dbReference type="Proteomes" id="UP000004994">
    <property type="component" value="Chromosome 10"/>
</dbReference>
<proteinExistence type="predicted"/>
<keyword evidence="2" id="KW-1185">Reference proteome</keyword>
<organism evidence="1">
    <name type="scientific">Solanum lycopersicum</name>
    <name type="common">Tomato</name>
    <name type="synonym">Lycopersicon esculentum</name>
    <dbReference type="NCBI Taxonomy" id="4081"/>
    <lineage>
        <taxon>Eukaryota</taxon>
        <taxon>Viridiplantae</taxon>
        <taxon>Streptophyta</taxon>
        <taxon>Embryophyta</taxon>
        <taxon>Tracheophyta</taxon>
        <taxon>Spermatophyta</taxon>
        <taxon>Magnoliopsida</taxon>
        <taxon>eudicotyledons</taxon>
        <taxon>Gunneridae</taxon>
        <taxon>Pentapetalae</taxon>
        <taxon>asterids</taxon>
        <taxon>lamiids</taxon>
        <taxon>Solanales</taxon>
        <taxon>Solanaceae</taxon>
        <taxon>Solanoideae</taxon>
        <taxon>Solaneae</taxon>
        <taxon>Solanum</taxon>
        <taxon>Solanum subgen. Lycopersicon</taxon>
    </lineage>
</organism>
<accession>A0A3Q7IDE5</accession>
<evidence type="ECO:0000313" key="1">
    <source>
        <dbReference type="EnsemblPlants" id="Solyc10g012250.1.1.1"/>
    </source>
</evidence>
<evidence type="ECO:0000313" key="2">
    <source>
        <dbReference type="Proteomes" id="UP000004994"/>
    </source>
</evidence>
<dbReference type="EnsemblPlants" id="Solyc10g012250.1.1">
    <property type="protein sequence ID" value="Solyc10g012250.1.1.1"/>
    <property type="gene ID" value="Solyc10g012250.1"/>
</dbReference>
<dbReference type="AlphaFoldDB" id="A0A3Q7IDE5"/>
<dbReference type="Gramene" id="Solyc10g012250.1.1">
    <property type="protein sequence ID" value="Solyc10g012250.1.1.1"/>
    <property type="gene ID" value="Solyc10g012250.1"/>
</dbReference>
<dbReference type="PaxDb" id="4081-Solyc10g012250.1.1"/>
<name>A0A3Q7IDE5_SOLLC</name>
<protein>
    <submittedName>
        <fullName evidence="1">Uncharacterized protein</fullName>
    </submittedName>
</protein>
<reference evidence="1" key="2">
    <citation type="submission" date="2019-01" db="UniProtKB">
        <authorList>
            <consortium name="EnsemblPlants"/>
        </authorList>
    </citation>
    <scope>IDENTIFICATION</scope>
    <source>
        <strain evidence="1">cv. Heinz 1706</strain>
    </source>
</reference>
<reference evidence="1" key="1">
    <citation type="journal article" date="2012" name="Nature">
        <title>The tomato genome sequence provides insights into fleshy fruit evolution.</title>
        <authorList>
            <consortium name="Tomato Genome Consortium"/>
        </authorList>
    </citation>
    <scope>NUCLEOTIDE SEQUENCE [LARGE SCALE GENOMIC DNA]</scope>
    <source>
        <strain evidence="1">cv. Heinz 1706</strain>
    </source>
</reference>
<sequence>MNIVHIFTWQKQYLKHMKRMYPLPNKVNGIYLNTLLLKLCCHQNTSDIREAKETREII</sequence>